<dbReference type="AlphaFoldDB" id="A0A6N0NZT8"/>
<dbReference type="PANTHER" id="PTHR40279">
    <property type="entry name" value="PQQC-LIKE PROTEIN"/>
    <property type="match status" value="1"/>
</dbReference>
<sequence>MSICPVCRFRSNNWGDVASHIHDMTSRSDPPHVMWLNRNLSSREVSSQELAGTLEDYFSLKGGLSSWIRGKVIEKIYGERPHPFILAMQKPNRAVLLGYVIEHRHFLRNWIRVLSMIVYKTDKDDVARYELENISQEFLGNGSPPHYELLIRMGESLGLTRDEIMSYDPLPSTSSSIKVWRNIAETRSWVETMASMHSMELIADKSLRNYGSKMHYFNPSILTDQDYPDAVKKFLAEGYNADEYHAWKALELVEKYSQELGVVEDVQVSFLRSLDALSKYLMARLERAMEFDPNLIKFVEAVT</sequence>
<accession>A0A6N0NZT8</accession>
<evidence type="ECO:0000313" key="4">
    <source>
        <dbReference type="EMBL" id="QKR00651.1"/>
    </source>
</evidence>
<dbReference type="GO" id="GO:0016491">
    <property type="term" value="F:oxidoreductase activity"/>
    <property type="evidence" value="ECO:0007669"/>
    <property type="project" value="UniProtKB-KW"/>
</dbReference>
<evidence type="ECO:0000259" key="2">
    <source>
        <dbReference type="Pfam" id="PF03070"/>
    </source>
</evidence>
<keyword evidence="5" id="KW-1185">Reference proteome</keyword>
<dbReference type="OrthoDB" id="56558at2157"/>
<feature type="domain" description="UCP032676 C2H2 type zinc-finger" evidence="3">
    <location>
        <begin position="1"/>
        <end position="59"/>
    </location>
</feature>
<dbReference type="KEGG" id="mten:GWK48_09880"/>
<evidence type="ECO:0000256" key="1">
    <source>
        <dbReference type="ARBA" id="ARBA00023002"/>
    </source>
</evidence>
<evidence type="ECO:0000259" key="3">
    <source>
        <dbReference type="Pfam" id="PF16293"/>
    </source>
</evidence>
<dbReference type="Proteomes" id="UP000509301">
    <property type="component" value="Chromosome"/>
</dbReference>
<organism evidence="4 5">
    <name type="scientific">Metallosphaera tengchongensis</name>
    <dbReference type="NCBI Taxonomy" id="1532350"/>
    <lineage>
        <taxon>Archaea</taxon>
        <taxon>Thermoproteota</taxon>
        <taxon>Thermoprotei</taxon>
        <taxon>Sulfolobales</taxon>
        <taxon>Sulfolobaceae</taxon>
        <taxon>Metallosphaera</taxon>
    </lineage>
</organism>
<dbReference type="InterPro" id="IPR039068">
    <property type="entry name" value="PqqC-like"/>
</dbReference>
<proteinExistence type="predicted"/>
<keyword evidence="1" id="KW-0560">Oxidoreductase</keyword>
<dbReference type="EMBL" id="CP049074">
    <property type="protein sequence ID" value="QKR00651.1"/>
    <property type="molecule type" value="Genomic_DNA"/>
</dbReference>
<feature type="domain" description="Thiaminase-2/PQQC" evidence="2">
    <location>
        <begin position="73"/>
        <end position="284"/>
    </location>
</feature>
<dbReference type="InterPro" id="IPR004305">
    <property type="entry name" value="Thiaminase-2/PQQC"/>
</dbReference>
<dbReference type="PANTHER" id="PTHR40279:SF3">
    <property type="entry name" value="4-AMINOBENZOATE SYNTHASE"/>
    <property type="match status" value="1"/>
</dbReference>
<gene>
    <name evidence="4" type="ORF">GWK48_09880</name>
</gene>
<protein>
    <submittedName>
        <fullName evidence="4">TenA family transcriptional regulator</fullName>
    </submittedName>
</protein>
<dbReference type="GeneID" id="55642254"/>
<name>A0A6N0NZT8_9CREN</name>
<dbReference type="SUPFAM" id="SSF48613">
    <property type="entry name" value="Heme oxygenase-like"/>
    <property type="match status" value="1"/>
</dbReference>
<dbReference type="PIRSF" id="PIRSF032676">
    <property type="entry name" value="UCP032676_PQQC"/>
    <property type="match status" value="1"/>
</dbReference>
<reference evidence="4 5" key="1">
    <citation type="submission" date="2020-02" db="EMBL/GenBank/DDBJ databases">
        <title>Comparative genome analysis reveals the metabolism and evolution of the thermophilic archaeal genus Metallosphaera.</title>
        <authorList>
            <person name="Jiang C."/>
        </authorList>
    </citation>
    <scope>NUCLEOTIDE SEQUENCE [LARGE SCALE GENOMIC DNA]</scope>
    <source>
        <strain evidence="4 5">Ric-A</strain>
    </source>
</reference>
<evidence type="ECO:0000313" key="5">
    <source>
        <dbReference type="Proteomes" id="UP000509301"/>
    </source>
</evidence>
<dbReference type="InterPro" id="IPR032553">
    <property type="entry name" value="UCP032676_Znf-C2H2"/>
</dbReference>
<dbReference type="Gene3D" id="1.20.910.10">
    <property type="entry name" value="Heme oxygenase-like"/>
    <property type="match status" value="1"/>
</dbReference>
<dbReference type="RefSeq" id="WP_174631864.1">
    <property type="nucleotide sequence ID" value="NZ_CP049074.1"/>
</dbReference>
<dbReference type="InterPro" id="IPR017004">
    <property type="entry name" value="UCP032676_PqqC"/>
</dbReference>
<dbReference type="Pfam" id="PF03070">
    <property type="entry name" value="TENA_THI-4"/>
    <property type="match status" value="1"/>
</dbReference>
<dbReference type="Pfam" id="PF16293">
    <property type="entry name" value="zf-C2H2_9"/>
    <property type="match status" value="1"/>
</dbReference>
<dbReference type="InterPro" id="IPR016084">
    <property type="entry name" value="Haem_Oase-like_multi-hlx"/>
</dbReference>